<keyword evidence="4" id="KW-0503">Monooxygenase</keyword>
<dbReference type="Pfam" id="PF00296">
    <property type="entry name" value="Bac_luciferase"/>
    <property type="match status" value="1"/>
</dbReference>
<dbReference type="Proteomes" id="UP000013167">
    <property type="component" value="Unassembled WGS sequence"/>
</dbReference>
<feature type="region of interest" description="Disordered" evidence="5">
    <location>
        <begin position="269"/>
        <end position="344"/>
    </location>
</feature>
<feature type="domain" description="Luciferase-like" evidence="6">
    <location>
        <begin position="1"/>
        <end position="283"/>
    </location>
</feature>
<keyword evidence="8" id="KW-1185">Reference proteome</keyword>
<accession>N0E314</accession>
<feature type="compositionally biased region" description="Basic and acidic residues" evidence="5">
    <location>
        <begin position="331"/>
        <end position="344"/>
    </location>
</feature>
<dbReference type="EMBL" id="CAIZ01000122">
    <property type="protein sequence ID" value="CCH70166.1"/>
    <property type="molecule type" value="Genomic_DNA"/>
</dbReference>
<evidence type="ECO:0000256" key="3">
    <source>
        <dbReference type="ARBA" id="ARBA00023002"/>
    </source>
</evidence>
<feature type="compositionally biased region" description="Basic residues" evidence="5">
    <location>
        <begin position="276"/>
        <end position="293"/>
    </location>
</feature>
<dbReference type="RefSeq" id="WP_010850020.1">
    <property type="nucleotide sequence ID" value="NZ_HF570956.1"/>
</dbReference>
<name>N0E314_9MICO</name>
<dbReference type="HOGENOM" id="CLU_681403_0_0_11"/>
<keyword evidence="3" id="KW-0560">Oxidoreductase</keyword>
<evidence type="ECO:0000256" key="5">
    <source>
        <dbReference type="SAM" id="MobiDB-lite"/>
    </source>
</evidence>
<dbReference type="STRING" id="1193181.BN10_520067"/>
<evidence type="ECO:0000259" key="6">
    <source>
        <dbReference type="Pfam" id="PF00296"/>
    </source>
</evidence>
<dbReference type="InterPro" id="IPR011251">
    <property type="entry name" value="Luciferase-like_dom"/>
</dbReference>
<sequence length="404" mass="44605">MRFGLFIPQGWRHDLVGIEPAQQWGVMAGLARRADENDQWASLWVYDHFHTLLHPTQEATHEAWSLMAAYAGITSRIRLGQMCTCMAYRPPAYLAKVATTVDIVSGGRVEMGIGAGWYEHEWRAYGYGFPPPKERLGRLREGVEIMRQMWTTGSGTLDGTHYQVAGALNFPLPLQGSSIEGSPANGIPLWIAGGGEKVTLRIAARYADYTNFAGGSLPDFVHKDELLRGHCAAVGRDDAEITRSTNLDVVIGHSQGEIDDRLAGIRDRASSEAVCRRTRSRRGCVTTQRRRAAARPSNSSSVSPPSARQGWATPSPTSPRRPMTPRASRPSSERSSRNSRDVRTDVAAGHTYGCGLVRVEFGGRTDVAAGHTYTCVPLRDLFREIGVERAWRSPRPVSTRHTRR</sequence>
<dbReference type="Gene3D" id="3.20.20.30">
    <property type="entry name" value="Luciferase-like domain"/>
    <property type="match status" value="1"/>
</dbReference>
<feature type="compositionally biased region" description="Low complexity" evidence="5">
    <location>
        <begin position="294"/>
        <end position="330"/>
    </location>
</feature>
<dbReference type="AlphaFoldDB" id="N0E314"/>
<dbReference type="GO" id="GO:0008726">
    <property type="term" value="F:alkanesulfonate monooxygenase activity"/>
    <property type="evidence" value="ECO:0007669"/>
    <property type="project" value="TreeGrafter"/>
</dbReference>
<gene>
    <name evidence="7" type="ORF">BN10_520067</name>
</gene>
<dbReference type="InterPro" id="IPR036661">
    <property type="entry name" value="Luciferase-like_sf"/>
</dbReference>
<evidence type="ECO:0000313" key="8">
    <source>
        <dbReference type="Proteomes" id="UP000013167"/>
    </source>
</evidence>
<evidence type="ECO:0000313" key="7">
    <source>
        <dbReference type="EMBL" id="CCH70166.1"/>
    </source>
</evidence>
<dbReference type="NCBIfam" id="TIGR03560">
    <property type="entry name" value="F420_Rv1855c"/>
    <property type="match status" value="1"/>
</dbReference>
<dbReference type="PANTHER" id="PTHR42847">
    <property type="entry name" value="ALKANESULFONATE MONOOXYGENASE"/>
    <property type="match status" value="1"/>
</dbReference>
<dbReference type="eggNOG" id="COG2141">
    <property type="taxonomic scope" value="Bacteria"/>
</dbReference>
<dbReference type="PANTHER" id="PTHR42847:SF8">
    <property type="entry name" value="CONSERVED PROTEIN"/>
    <property type="match status" value="1"/>
</dbReference>
<dbReference type="InterPro" id="IPR050172">
    <property type="entry name" value="SsuD_RutA_monooxygenase"/>
</dbReference>
<dbReference type="GO" id="GO:0046306">
    <property type="term" value="P:alkanesulfonate catabolic process"/>
    <property type="evidence" value="ECO:0007669"/>
    <property type="project" value="TreeGrafter"/>
</dbReference>
<organism evidence="7 8">
    <name type="scientific">Phycicoccus elongatus Lp2</name>
    <dbReference type="NCBI Taxonomy" id="1193181"/>
    <lineage>
        <taxon>Bacteria</taxon>
        <taxon>Bacillati</taxon>
        <taxon>Actinomycetota</taxon>
        <taxon>Actinomycetes</taxon>
        <taxon>Micrococcales</taxon>
        <taxon>Intrasporangiaceae</taxon>
        <taxon>Phycicoccus</taxon>
    </lineage>
</organism>
<dbReference type="InterPro" id="IPR019952">
    <property type="entry name" value="F420_OxRdatse_Rv1855c_pred"/>
</dbReference>
<evidence type="ECO:0000256" key="1">
    <source>
        <dbReference type="ARBA" id="ARBA00022630"/>
    </source>
</evidence>
<proteinExistence type="predicted"/>
<comment type="caution">
    <text evidence="7">The sequence shown here is derived from an EMBL/GenBank/DDBJ whole genome shotgun (WGS) entry which is preliminary data.</text>
</comment>
<reference evidence="7 8" key="1">
    <citation type="journal article" date="2013" name="ISME J.">
        <title>A metabolic model for members of the genus Tetrasphaera involved in enhanced biological phosphorus removal.</title>
        <authorList>
            <person name="Kristiansen R."/>
            <person name="Nguyen H.T.T."/>
            <person name="Saunders A.M."/>
            <person name="Nielsen J.L."/>
            <person name="Wimmer R."/>
            <person name="Le V.Q."/>
            <person name="McIlroy S.J."/>
            <person name="Petrovski S."/>
            <person name="Seviour R.J."/>
            <person name="Calteau A."/>
            <person name="Nielsen K.L."/>
            <person name="Nielsen P.H."/>
        </authorList>
    </citation>
    <scope>NUCLEOTIDE SEQUENCE [LARGE SCALE GENOMIC DNA]</scope>
    <source>
        <strain evidence="7 8">Lp2</strain>
    </source>
</reference>
<keyword evidence="1" id="KW-0285">Flavoprotein</keyword>
<keyword evidence="2" id="KW-0288">FMN</keyword>
<evidence type="ECO:0000256" key="2">
    <source>
        <dbReference type="ARBA" id="ARBA00022643"/>
    </source>
</evidence>
<protein>
    <recommendedName>
        <fullName evidence="6">Luciferase-like domain-containing protein</fullName>
    </recommendedName>
</protein>
<dbReference type="SUPFAM" id="SSF51679">
    <property type="entry name" value="Bacterial luciferase-like"/>
    <property type="match status" value="1"/>
</dbReference>
<evidence type="ECO:0000256" key="4">
    <source>
        <dbReference type="ARBA" id="ARBA00023033"/>
    </source>
</evidence>